<dbReference type="AlphaFoldDB" id="A0AAV3FV90"/>
<accession>A0AAV3FV90</accession>
<sequence>MAVEASVVISMAAFDFPIMSRRTRTNTFVFDAQLLAENIQRVYLLGFFKMCELNAIVSLYDLRLITEVFDSHFDKENSRMRTLFFEREDQSFSGSFIHHIFQVFFEES</sequence>
<reference evidence="1 2" key="1">
    <citation type="journal article" date="2012" name="PLoS ONE">
        <title>Gene Repertoire Evolution of Streptococcus pyogenes Inferred from Phylogenomic Analysis with Streptococcus canis and Streptococcus dysgalactiae.</title>
        <authorList>
            <person name="Lefebure T."/>
            <person name="Richards V.P."/>
            <person name="Lang P."/>
            <person name="Pavinski-Bitar P."/>
            <person name="Stanhope M.J."/>
        </authorList>
    </citation>
    <scope>NUCLEOTIDE SEQUENCE [LARGE SCALE GENOMIC DNA]</scope>
    <source>
        <strain evidence="1 2">FSL Z3-227</strain>
    </source>
</reference>
<dbReference type="Proteomes" id="UP000004423">
    <property type="component" value="Unassembled WGS sequence"/>
</dbReference>
<name>A0AAV3FV90_STRCB</name>
<gene>
    <name evidence="1" type="ORF">SCAZ3_11520</name>
</gene>
<dbReference type="EMBL" id="AIDX01000001">
    <property type="protein sequence ID" value="EIQ82986.1"/>
    <property type="molecule type" value="Genomic_DNA"/>
</dbReference>
<evidence type="ECO:0000313" key="2">
    <source>
        <dbReference type="Proteomes" id="UP000004423"/>
    </source>
</evidence>
<evidence type="ECO:0000313" key="1">
    <source>
        <dbReference type="EMBL" id="EIQ82986.1"/>
    </source>
</evidence>
<comment type="caution">
    <text evidence="1">The sequence shown here is derived from an EMBL/GenBank/DDBJ whole genome shotgun (WGS) entry which is preliminary data.</text>
</comment>
<organism evidence="1 2">
    <name type="scientific">Streptococcus canis FSL Z3-227</name>
    <dbReference type="NCBI Taxonomy" id="482234"/>
    <lineage>
        <taxon>Bacteria</taxon>
        <taxon>Bacillati</taxon>
        <taxon>Bacillota</taxon>
        <taxon>Bacilli</taxon>
        <taxon>Lactobacillales</taxon>
        <taxon>Streptococcaceae</taxon>
        <taxon>Streptococcus</taxon>
    </lineage>
</organism>
<protein>
    <submittedName>
        <fullName evidence="1">Uncharacterized protein</fullName>
    </submittedName>
</protein>
<proteinExistence type="predicted"/>